<dbReference type="RefSeq" id="WP_246516940.1">
    <property type="nucleotide sequence ID" value="NZ_BORB01000041.1"/>
</dbReference>
<sequence>MIRKVKLSFILLISLLFLAGCWDKRELTDIAFVAAIGFDKGEDNQYIGTFQIVNPGNVAGGLQGGSASEAANVTVYQITGKNTVEISRRASEEISRTLFYSHANLVVVGEELAKEEGFGVFLDGLDRDDRFRDTAKVIIARNTTASELMQITTPIDKIPANKVTKTLEYSGQLWGAQWPINIRELLNALTSAGKEPIIPSFSVHGHKEVGKSVDNLKNTEPATVLRASGLGIFNNGKLIGWLDGERARGVAWVMNKIRTSNIAVDWQEQKDVISFQVVREKTKVALEYVEDQITAKINIQMQGDLGEVNVPINIKDRQIRNQIERETEKAVESMVRSTIEEVQSYKSDIFGFGEKVYQSHPDAWKKMKKNWDEQYFPDMKVEIEVDATITGTGLRSNPFKYKRH</sequence>
<organism evidence="10 11">
    <name type="scientific">Lederbergia ruris</name>
    <dbReference type="NCBI Taxonomy" id="217495"/>
    <lineage>
        <taxon>Bacteria</taxon>
        <taxon>Bacillati</taxon>
        <taxon>Bacillota</taxon>
        <taxon>Bacilli</taxon>
        <taxon>Bacillales</taxon>
        <taxon>Bacillaceae</taxon>
        <taxon>Lederbergia</taxon>
    </lineage>
</organism>
<evidence type="ECO:0000259" key="8">
    <source>
        <dbReference type="Pfam" id="PF05504"/>
    </source>
</evidence>
<dbReference type="PROSITE" id="PS51257">
    <property type="entry name" value="PROKAR_LIPOPROTEIN"/>
    <property type="match status" value="1"/>
</dbReference>
<dbReference type="PANTHER" id="PTHR35789:SF1">
    <property type="entry name" value="SPORE GERMINATION PROTEIN B3"/>
    <property type="match status" value="1"/>
</dbReference>
<dbReference type="Pfam" id="PF05504">
    <property type="entry name" value="Spore_GerAC"/>
    <property type="match status" value="1"/>
</dbReference>
<evidence type="ECO:0000256" key="7">
    <source>
        <dbReference type="ARBA" id="ARBA00023288"/>
    </source>
</evidence>
<gene>
    <name evidence="10" type="primary">gerKC</name>
    <name evidence="10" type="ORF">J8TS2_36300</name>
</gene>
<comment type="subcellular location">
    <subcellularLocation>
        <location evidence="1">Membrane</location>
        <topology evidence="1">Lipid-anchor</topology>
    </subcellularLocation>
</comment>
<name>A0ABQ4KP87_9BACI</name>
<keyword evidence="4" id="KW-0732">Signal</keyword>
<evidence type="ECO:0000256" key="1">
    <source>
        <dbReference type="ARBA" id="ARBA00004635"/>
    </source>
</evidence>
<comment type="caution">
    <text evidence="10">The sequence shown here is derived from an EMBL/GenBank/DDBJ whole genome shotgun (WGS) entry which is preliminary data.</text>
</comment>
<dbReference type="Gene3D" id="3.30.300.210">
    <property type="entry name" value="Nutrient germinant receptor protein C, domain 3"/>
    <property type="match status" value="1"/>
</dbReference>
<dbReference type="InterPro" id="IPR008844">
    <property type="entry name" value="Spore_GerAC-like"/>
</dbReference>
<evidence type="ECO:0000256" key="3">
    <source>
        <dbReference type="ARBA" id="ARBA00022544"/>
    </source>
</evidence>
<feature type="domain" description="Spore germination GerAC-like C-terminal" evidence="8">
    <location>
        <begin position="228"/>
        <end position="393"/>
    </location>
</feature>
<evidence type="ECO:0000256" key="2">
    <source>
        <dbReference type="ARBA" id="ARBA00007886"/>
    </source>
</evidence>
<evidence type="ECO:0000256" key="6">
    <source>
        <dbReference type="ARBA" id="ARBA00023139"/>
    </source>
</evidence>
<reference evidence="10 11" key="1">
    <citation type="submission" date="2021-03" db="EMBL/GenBank/DDBJ databases">
        <title>Antimicrobial resistance genes in bacteria isolated from Japanese honey, and their potential for conferring macrolide and lincosamide resistance in the American foulbrood pathogen Paenibacillus larvae.</title>
        <authorList>
            <person name="Okamoto M."/>
            <person name="Kumagai M."/>
            <person name="Kanamori H."/>
            <person name="Takamatsu D."/>
        </authorList>
    </citation>
    <scope>NUCLEOTIDE SEQUENCE [LARGE SCALE GENOMIC DNA]</scope>
    <source>
        <strain evidence="10 11">J8TS2</strain>
    </source>
</reference>
<dbReference type="InterPro" id="IPR038501">
    <property type="entry name" value="Spore_GerAC_C_sf"/>
</dbReference>
<evidence type="ECO:0000313" key="11">
    <source>
        <dbReference type="Proteomes" id="UP000679950"/>
    </source>
</evidence>
<dbReference type="InterPro" id="IPR046953">
    <property type="entry name" value="Spore_GerAC-like_C"/>
</dbReference>
<dbReference type="PANTHER" id="PTHR35789">
    <property type="entry name" value="SPORE GERMINATION PROTEIN B3"/>
    <property type="match status" value="1"/>
</dbReference>
<dbReference type="NCBIfam" id="TIGR02887">
    <property type="entry name" value="spore_ger_x_C"/>
    <property type="match status" value="1"/>
</dbReference>
<evidence type="ECO:0000256" key="4">
    <source>
        <dbReference type="ARBA" id="ARBA00022729"/>
    </source>
</evidence>
<accession>A0ABQ4KP87</accession>
<dbReference type="EMBL" id="BORB01000041">
    <property type="protein sequence ID" value="GIN59311.1"/>
    <property type="molecule type" value="Genomic_DNA"/>
</dbReference>
<feature type="domain" description="Spore germination protein N-terminal" evidence="9">
    <location>
        <begin position="23"/>
        <end position="202"/>
    </location>
</feature>
<evidence type="ECO:0000256" key="5">
    <source>
        <dbReference type="ARBA" id="ARBA00023136"/>
    </source>
</evidence>
<comment type="similarity">
    <text evidence="2">Belongs to the GerABKC lipoprotein family.</text>
</comment>
<dbReference type="Pfam" id="PF25198">
    <property type="entry name" value="Spore_GerAC_N"/>
    <property type="match status" value="1"/>
</dbReference>
<evidence type="ECO:0000259" key="9">
    <source>
        <dbReference type="Pfam" id="PF25198"/>
    </source>
</evidence>
<keyword evidence="5" id="KW-0472">Membrane</keyword>
<proteinExistence type="inferred from homology"/>
<protein>
    <submittedName>
        <fullName evidence="10">Spore germination protein KC</fullName>
    </submittedName>
</protein>
<evidence type="ECO:0000313" key="10">
    <source>
        <dbReference type="EMBL" id="GIN59311.1"/>
    </source>
</evidence>
<keyword evidence="11" id="KW-1185">Reference proteome</keyword>
<dbReference type="InterPro" id="IPR057336">
    <property type="entry name" value="GerAC_N"/>
</dbReference>
<keyword evidence="7" id="KW-0449">Lipoprotein</keyword>
<dbReference type="Proteomes" id="UP000679950">
    <property type="component" value="Unassembled WGS sequence"/>
</dbReference>
<keyword evidence="6" id="KW-0564">Palmitate</keyword>
<keyword evidence="3" id="KW-0309">Germination</keyword>